<dbReference type="SUPFAM" id="SSF53756">
    <property type="entry name" value="UDP-Glycosyltransferase/glycogen phosphorylase"/>
    <property type="match status" value="1"/>
</dbReference>
<dbReference type="Pfam" id="PF00534">
    <property type="entry name" value="Glycos_transf_1"/>
    <property type="match status" value="1"/>
</dbReference>
<dbReference type="PANTHER" id="PTHR46401:SF2">
    <property type="entry name" value="GLYCOSYLTRANSFERASE WBBK-RELATED"/>
    <property type="match status" value="1"/>
</dbReference>
<evidence type="ECO:0000256" key="1">
    <source>
        <dbReference type="ARBA" id="ARBA00022679"/>
    </source>
</evidence>
<protein>
    <submittedName>
        <fullName evidence="4">Glycosyltransferase involved in cell wall bisynthesis</fullName>
    </submittedName>
</protein>
<dbReference type="PANTHER" id="PTHR46401">
    <property type="entry name" value="GLYCOSYLTRANSFERASE WBBK-RELATED"/>
    <property type="match status" value="1"/>
</dbReference>
<dbReference type="InterPro" id="IPR028098">
    <property type="entry name" value="Glyco_trans_4-like_N"/>
</dbReference>
<gene>
    <name evidence="4" type="ORF">SAMN05216167_105398</name>
</gene>
<sequence length="372" mass="42174">MTQKTIVIDVRMLNNSGIGVYIEYLVRGLISEKNYNIILIGIKKDIETKFDKNAIYKVIDVNLPIYSLKEQFYLPFLIPMCDIFWSPHYNIPLLPILAKKRIVTIHDTYHLAYSKTLNVFKVLYAKVLLNSAVRLSEMVLTDSEFSKSEIIKFTNSRADKISVLYVGIDADRFIKVLSNNTKIVAAQKLHLPDKFVLFVGNVKPNKNLTKLLEAFLKIVRDHPELRLVIVGKKEGFITGDKEVYKLIEQNKLLRSHVHFTGYVSVNDLPLIYNLATLLVFPSIYEGFGLPPLEAMACECPVVASSVASMPEVCGNAAHYIDPFDTESISKGIDLVMSDEKIRLNLIELGKARAKEFSWPSIITRFISIINTV</sequence>
<proteinExistence type="predicted"/>
<dbReference type="OrthoDB" id="9801609at2"/>
<accession>A0A1I1TJ01</accession>
<feature type="domain" description="Glycosyltransferase subfamily 4-like N-terminal" evidence="3">
    <location>
        <begin position="16"/>
        <end position="172"/>
    </location>
</feature>
<dbReference type="Gene3D" id="3.40.50.2000">
    <property type="entry name" value="Glycogen Phosphorylase B"/>
    <property type="match status" value="2"/>
</dbReference>
<feature type="domain" description="Glycosyl transferase family 1" evidence="2">
    <location>
        <begin position="185"/>
        <end position="350"/>
    </location>
</feature>
<evidence type="ECO:0000313" key="4">
    <source>
        <dbReference type="EMBL" id="SFD55460.1"/>
    </source>
</evidence>
<keyword evidence="1 4" id="KW-0808">Transferase</keyword>
<evidence type="ECO:0000259" key="3">
    <source>
        <dbReference type="Pfam" id="PF13439"/>
    </source>
</evidence>
<evidence type="ECO:0000259" key="2">
    <source>
        <dbReference type="Pfam" id="PF00534"/>
    </source>
</evidence>
<dbReference type="InterPro" id="IPR001296">
    <property type="entry name" value="Glyco_trans_1"/>
</dbReference>
<dbReference type="Proteomes" id="UP000198598">
    <property type="component" value="Unassembled WGS sequence"/>
</dbReference>
<name>A0A1I1TJ01_9BACT</name>
<reference evidence="4 5" key="1">
    <citation type="submission" date="2016-10" db="EMBL/GenBank/DDBJ databases">
        <authorList>
            <person name="de Groot N.N."/>
        </authorList>
    </citation>
    <scope>NUCLEOTIDE SEQUENCE [LARGE SCALE GENOMIC DNA]</scope>
    <source>
        <strain evidence="4 5">DSM 26130</strain>
    </source>
</reference>
<dbReference type="Pfam" id="PF13439">
    <property type="entry name" value="Glyco_transf_4"/>
    <property type="match status" value="1"/>
</dbReference>
<evidence type="ECO:0000313" key="5">
    <source>
        <dbReference type="Proteomes" id="UP000198598"/>
    </source>
</evidence>
<dbReference type="RefSeq" id="WP_093827956.1">
    <property type="nucleotide sequence ID" value="NZ_FOLQ01000005.1"/>
</dbReference>
<dbReference type="STRING" id="662367.SAMN05216167_105398"/>
<dbReference type="GO" id="GO:0009103">
    <property type="term" value="P:lipopolysaccharide biosynthetic process"/>
    <property type="evidence" value="ECO:0007669"/>
    <property type="project" value="TreeGrafter"/>
</dbReference>
<keyword evidence="5" id="KW-1185">Reference proteome</keyword>
<dbReference type="AlphaFoldDB" id="A0A1I1TJ01"/>
<organism evidence="4 5">
    <name type="scientific">Spirosoma endophyticum</name>
    <dbReference type="NCBI Taxonomy" id="662367"/>
    <lineage>
        <taxon>Bacteria</taxon>
        <taxon>Pseudomonadati</taxon>
        <taxon>Bacteroidota</taxon>
        <taxon>Cytophagia</taxon>
        <taxon>Cytophagales</taxon>
        <taxon>Cytophagaceae</taxon>
        <taxon>Spirosoma</taxon>
    </lineage>
</organism>
<dbReference type="GO" id="GO:0016757">
    <property type="term" value="F:glycosyltransferase activity"/>
    <property type="evidence" value="ECO:0007669"/>
    <property type="project" value="InterPro"/>
</dbReference>
<dbReference type="CDD" id="cd03809">
    <property type="entry name" value="GT4_MtfB-like"/>
    <property type="match status" value="1"/>
</dbReference>
<dbReference type="EMBL" id="FOLQ01000005">
    <property type="protein sequence ID" value="SFD55460.1"/>
    <property type="molecule type" value="Genomic_DNA"/>
</dbReference>
<dbReference type="FunFam" id="3.40.50.2000:FF:000119">
    <property type="entry name" value="Glycosyl transferase group 1"/>
    <property type="match status" value="1"/>
</dbReference>